<sequence length="488" mass="52330">MMGYLVWNRPEFADRVCLRDEAVELTYGELASRVDAAAEHFATLGVRRGDVLAIVLPNRVELLIGLFAAWRLGATASPVNPVFTPREAGYQIRDSGAVLLLTEQPDADYDVPLVLADDLPTEPRGTLPPPEVSPEDLALLIYTSGSTGRPKGVMLDHANLVAMVGTIAEALDLGPDDHGLLVLPLFHVNAICVSGLAPMLVGAQVTILTRFAPATFLDAIERYRPTYFSGVPAIYARLAGLPEDVRPDASSVRFAVCGAAPVAKELLERMEARFGFPVVEGYGLTEATCASTFNPLYGVRKPGTVGPALPGQRVAVMAPDRTPRGVGQVGEVVVRGANVMRGYLNLPAATEQTLVDGWLHTGDVGYLDEDGYLTLVDRIHDMIIRGGENIYPKEIESVLGSHPSVMESAVIGAADEVYGEVPVAYVVLFPSALITADELTEYCRGALTKIKLPVAVHLVDELPKNYVGKIDKPALRHALRAPSVGRAL</sequence>
<dbReference type="GO" id="GO:0016874">
    <property type="term" value="F:ligase activity"/>
    <property type="evidence" value="ECO:0007669"/>
    <property type="project" value="UniProtKB-KW"/>
</dbReference>
<dbReference type="PRINTS" id="PR00154">
    <property type="entry name" value="AMPBINDING"/>
</dbReference>
<dbReference type="Gene3D" id="3.40.50.12780">
    <property type="entry name" value="N-terminal domain of ligase-like"/>
    <property type="match status" value="1"/>
</dbReference>
<dbReference type="InterPro" id="IPR000873">
    <property type="entry name" value="AMP-dep_synth/lig_dom"/>
</dbReference>
<reference evidence="6" key="1">
    <citation type="journal article" date="2019" name="Int. J. Syst. Evol. Microbiol.">
        <title>The Global Catalogue of Microorganisms (GCM) 10K type strain sequencing project: providing services to taxonomists for standard genome sequencing and annotation.</title>
        <authorList>
            <consortium name="The Broad Institute Genomics Platform"/>
            <consortium name="The Broad Institute Genome Sequencing Center for Infectious Disease"/>
            <person name="Wu L."/>
            <person name="Ma J."/>
        </authorList>
    </citation>
    <scope>NUCLEOTIDE SEQUENCE [LARGE SCALE GENOMIC DNA]</scope>
    <source>
        <strain evidence="6">JCM 18303</strain>
    </source>
</reference>
<dbReference type="InterPro" id="IPR025110">
    <property type="entry name" value="AMP-bd_C"/>
</dbReference>
<evidence type="ECO:0000256" key="1">
    <source>
        <dbReference type="ARBA" id="ARBA00006432"/>
    </source>
</evidence>
<evidence type="ECO:0000313" key="6">
    <source>
        <dbReference type="Proteomes" id="UP001428817"/>
    </source>
</evidence>
<dbReference type="SUPFAM" id="SSF56801">
    <property type="entry name" value="Acetyl-CoA synthetase-like"/>
    <property type="match status" value="1"/>
</dbReference>
<feature type="domain" description="AMP-dependent synthetase/ligase" evidence="3">
    <location>
        <begin position="11"/>
        <end position="344"/>
    </location>
</feature>
<keyword evidence="6" id="KW-1185">Reference proteome</keyword>
<evidence type="ECO:0000259" key="4">
    <source>
        <dbReference type="Pfam" id="PF13193"/>
    </source>
</evidence>
<dbReference type="PANTHER" id="PTHR43201">
    <property type="entry name" value="ACYL-COA SYNTHETASE"/>
    <property type="match status" value="1"/>
</dbReference>
<evidence type="ECO:0000256" key="2">
    <source>
        <dbReference type="ARBA" id="ARBA00022598"/>
    </source>
</evidence>
<dbReference type="InterPro" id="IPR042099">
    <property type="entry name" value="ANL_N_sf"/>
</dbReference>
<keyword evidence="2 5" id="KW-0436">Ligase</keyword>
<dbReference type="InterPro" id="IPR020845">
    <property type="entry name" value="AMP-binding_CS"/>
</dbReference>
<dbReference type="PANTHER" id="PTHR43201:SF5">
    <property type="entry name" value="MEDIUM-CHAIN ACYL-COA LIGASE ACSF2, MITOCHONDRIAL"/>
    <property type="match status" value="1"/>
</dbReference>
<protein>
    <submittedName>
        <fullName evidence="5">Long-chain fatty acid--CoA ligase</fullName>
    </submittedName>
</protein>
<dbReference type="Pfam" id="PF13193">
    <property type="entry name" value="AMP-binding_C"/>
    <property type="match status" value="1"/>
</dbReference>
<dbReference type="InterPro" id="IPR045851">
    <property type="entry name" value="AMP-bd_C_sf"/>
</dbReference>
<comment type="similarity">
    <text evidence="1">Belongs to the ATP-dependent AMP-binding enzyme family.</text>
</comment>
<gene>
    <name evidence="5" type="ORF">GCM10023321_45840</name>
</gene>
<proteinExistence type="inferred from homology"/>
<dbReference type="EMBL" id="BAABJP010000024">
    <property type="protein sequence ID" value="GAA5161512.1"/>
    <property type="molecule type" value="Genomic_DNA"/>
</dbReference>
<name>A0ABP9QGI0_9PSEU</name>
<comment type="caution">
    <text evidence="5">The sequence shown here is derived from an EMBL/GenBank/DDBJ whole genome shotgun (WGS) entry which is preliminary data.</text>
</comment>
<evidence type="ECO:0000259" key="3">
    <source>
        <dbReference type="Pfam" id="PF00501"/>
    </source>
</evidence>
<dbReference type="Proteomes" id="UP001428817">
    <property type="component" value="Unassembled WGS sequence"/>
</dbReference>
<dbReference type="PROSITE" id="PS00455">
    <property type="entry name" value="AMP_BINDING"/>
    <property type="match status" value="1"/>
</dbReference>
<accession>A0ABP9QGI0</accession>
<dbReference type="Pfam" id="PF00501">
    <property type="entry name" value="AMP-binding"/>
    <property type="match status" value="1"/>
</dbReference>
<feature type="domain" description="AMP-binding enzyme C-terminal" evidence="4">
    <location>
        <begin position="394"/>
        <end position="469"/>
    </location>
</feature>
<dbReference type="InterPro" id="IPR020459">
    <property type="entry name" value="AMP-binding"/>
</dbReference>
<dbReference type="Gene3D" id="3.30.300.30">
    <property type="match status" value="1"/>
</dbReference>
<dbReference type="RefSeq" id="WP_185060082.1">
    <property type="nucleotide sequence ID" value="NZ_BAABJP010000024.1"/>
</dbReference>
<evidence type="ECO:0000313" key="5">
    <source>
        <dbReference type="EMBL" id="GAA5161512.1"/>
    </source>
</evidence>
<organism evidence="5 6">
    <name type="scientific">Pseudonocardia eucalypti</name>
    <dbReference type="NCBI Taxonomy" id="648755"/>
    <lineage>
        <taxon>Bacteria</taxon>
        <taxon>Bacillati</taxon>
        <taxon>Actinomycetota</taxon>
        <taxon>Actinomycetes</taxon>
        <taxon>Pseudonocardiales</taxon>
        <taxon>Pseudonocardiaceae</taxon>
        <taxon>Pseudonocardia</taxon>
    </lineage>
</organism>